<sequence length="647" mass="66708">MYAHDATARPRVSSRLAPQLPARIGPTPASSGSASPTPAGSRPDSPTKKPATRRPVGAGLLDTVAEVRPVAPSAVPDLAAQVQPQPQAQSPPPLPAPRATSPLPTSFTMSSSPITTSRPRALEAPTSLSPTHAIASGSTTSSAASAAPSTRTTASAAAFTAIGRSGIRRARKFVAHWSDGSTATSTDRRALGSSVIPSDSLLESYRLRGVQLHAEAQGLAEQLRLVQKDRDVLRAQLDSPSACGGGARGAEDRAEARRRDRDLRAHLAAATAAAKRGELVLADVQADVDARLEVVANRMAAETVRAKVLEMQVRSFGLAPASEVPGVFESVEVGGDVAEWRNLVEKQAREIEESAATWWVAMHDAEVAHARAVAELAEFVLTQVGGKPKEIRRGEVVDPGKMLARIRKEREADEDAEPPNPMAAVLAARAARLTARATTPALAPVPAAEPADGDESVSPLVMALDPGFKNTVEPAPTQTCETTRTPGPEVSTKRPAATAAKPTVTKPVVEPVAVPVAKPAVPATKAQPSPPPRVSVDGAVRQTALLAQLMQATRAGGAAAATQAAVPAATVHAPKPAATVHAPKPAVVAVEPDRGSNKVVPAPVKPVELPPLAPAEDVLGAGFLDLDLDLGFGLGLDAGGLGLMGDM</sequence>
<feature type="region of interest" description="Disordered" evidence="1">
    <location>
        <begin position="470"/>
        <end position="503"/>
    </location>
</feature>
<evidence type="ECO:0000256" key="1">
    <source>
        <dbReference type="SAM" id="MobiDB-lite"/>
    </source>
</evidence>
<feature type="compositionally biased region" description="Low complexity" evidence="1">
    <location>
        <begin position="131"/>
        <end position="148"/>
    </location>
</feature>
<reference evidence="2 3" key="1">
    <citation type="submission" date="2009-11" db="EMBL/GenBank/DDBJ databases">
        <title>Annotation of Allomyces macrogynus ATCC 38327.</title>
        <authorList>
            <consortium name="The Broad Institute Genome Sequencing Platform"/>
            <person name="Russ C."/>
            <person name="Cuomo C."/>
            <person name="Burger G."/>
            <person name="Gray M.W."/>
            <person name="Holland P.W.H."/>
            <person name="King N."/>
            <person name="Lang F.B.F."/>
            <person name="Roger A.J."/>
            <person name="Ruiz-Trillo I."/>
            <person name="Young S.K."/>
            <person name="Zeng Q."/>
            <person name="Gargeya S."/>
            <person name="Fitzgerald M."/>
            <person name="Haas B."/>
            <person name="Abouelleil A."/>
            <person name="Alvarado L."/>
            <person name="Arachchi H.M."/>
            <person name="Berlin A."/>
            <person name="Chapman S.B."/>
            <person name="Gearin G."/>
            <person name="Goldberg J."/>
            <person name="Griggs A."/>
            <person name="Gujja S."/>
            <person name="Hansen M."/>
            <person name="Heiman D."/>
            <person name="Howarth C."/>
            <person name="Larimer J."/>
            <person name="Lui A."/>
            <person name="MacDonald P.J.P."/>
            <person name="McCowen C."/>
            <person name="Montmayeur A."/>
            <person name="Murphy C."/>
            <person name="Neiman D."/>
            <person name="Pearson M."/>
            <person name="Priest M."/>
            <person name="Roberts A."/>
            <person name="Saif S."/>
            <person name="Shea T."/>
            <person name="Sisk P."/>
            <person name="Stolte C."/>
            <person name="Sykes S."/>
            <person name="Wortman J."/>
            <person name="Nusbaum C."/>
            <person name="Birren B."/>
        </authorList>
    </citation>
    <scope>NUCLEOTIDE SEQUENCE [LARGE SCALE GENOMIC DNA]</scope>
    <source>
        <strain evidence="2 3">ATCC 38327</strain>
    </source>
</reference>
<feature type="compositionally biased region" description="Low complexity" evidence="1">
    <location>
        <begin position="25"/>
        <end position="41"/>
    </location>
</feature>
<gene>
    <name evidence="2" type="ORF">AMAG_17208</name>
</gene>
<evidence type="ECO:0000313" key="2">
    <source>
        <dbReference type="EMBL" id="KNE72991.1"/>
    </source>
</evidence>
<name>A0A0L0TEA4_ALLM3</name>
<dbReference type="VEuPathDB" id="FungiDB:AMAG_17208"/>
<feature type="region of interest" description="Disordered" evidence="1">
    <location>
        <begin position="237"/>
        <end position="258"/>
    </location>
</feature>
<proteinExistence type="predicted"/>
<protein>
    <submittedName>
        <fullName evidence="2">Uncharacterized protein</fullName>
    </submittedName>
</protein>
<dbReference type="EMBL" id="GG745386">
    <property type="protein sequence ID" value="KNE72991.1"/>
    <property type="molecule type" value="Genomic_DNA"/>
</dbReference>
<feature type="compositionally biased region" description="Polar residues" evidence="1">
    <location>
        <begin position="476"/>
        <end position="485"/>
    </location>
</feature>
<accession>A0A0L0TEA4</accession>
<dbReference type="AlphaFoldDB" id="A0A0L0TEA4"/>
<feature type="compositionally biased region" description="Low complexity" evidence="1">
    <location>
        <begin position="74"/>
        <end position="88"/>
    </location>
</feature>
<feature type="region of interest" description="Disordered" evidence="1">
    <location>
        <begin position="1"/>
        <end position="148"/>
    </location>
</feature>
<feature type="compositionally biased region" description="Low complexity" evidence="1">
    <location>
        <begin position="97"/>
        <end position="106"/>
    </location>
</feature>
<dbReference type="Proteomes" id="UP000054350">
    <property type="component" value="Unassembled WGS sequence"/>
</dbReference>
<feature type="compositionally biased region" description="Polar residues" evidence="1">
    <location>
        <begin position="107"/>
        <end position="118"/>
    </location>
</feature>
<reference evidence="3" key="2">
    <citation type="submission" date="2009-11" db="EMBL/GenBank/DDBJ databases">
        <title>The Genome Sequence of Allomyces macrogynus strain ATCC 38327.</title>
        <authorList>
            <consortium name="The Broad Institute Genome Sequencing Platform"/>
            <person name="Russ C."/>
            <person name="Cuomo C."/>
            <person name="Shea T."/>
            <person name="Young S.K."/>
            <person name="Zeng Q."/>
            <person name="Koehrsen M."/>
            <person name="Haas B."/>
            <person name="Borodovsky M."/>
            <person name="Guigo R."/>
            <person name="Alvarado L."/>
            <person name="Berlin A."/>
            <person name="Borenstein D."/>
            <person name="Chen Z."/>
            <person name="Engels R."/>
            <person name="Freedman E."/>
            <person name="Gellesch M."/>
            <person name="Goldberg J."/>
            <person name="Griggs A."/>
            <person name="Gujja S."/>
            <person name="Heiman D."/>
            <person name="Hepburn T."/>
            <person name="Howarth C."/>
            <person name="Jen D."/>
            <person name="Larson L."/>
            <person name="Lewis B."/>
            <person name="Mehta T."/>
            <person name="Park D."/>
            <person name="Pearson M."/>
            <person name="Roberts A."/>
            <person name="Saif S."/>
            <person name="Shenoy N."/>
            <person name="Sisk P."/>
            <person name="Stolte C."/>
            <person name="Sykes S."/>
            <person name="Walk T."/>
            <person name="White J."/>
            <person name="Yandava C."/>
            <person name="Burger G."/>
            <person name="Gray M.W."/>
            <person name="Holland P.W.H."/>
            <person name="King N."/>
            <person name="Lang F.B.F."/>
            <person name="Roger A.J."/>
            <person name="Ruiz-Trillo I."/>
            <person name="Lander E."/>
            <person name="Nusbaum C."/>
        </authorList>
    </citation>
    <scope>NUCLEOTIDE SEQUENCE [LARGE SCALE GENOMIC DNA]</scope>
    <source>
        <strain evidence="3">ATCC 38327</strain>
    </source>
</reference>
<evidence type="ECO:0000313" key="3">
    <source>
        <dbReference type="Proteomes" id="UP000054350"/>
    </source>
</evidence>
<keyword evidence="3" id="KW-1185">Reference proteome</keyword>
<feature type="compositionally biased region" description="Low complexity" evidence="1">
    <location>
        <begin position="493"/>
        <end position="503"/>
    </location>
</feature>
<organism evidence="2 3">
    <name type="scientific">Allomyces macrogynus (strain ATCC 38327)</name>
    <name type="common">Allomyces javanicus var. macrogynus</name>
    <dbReference type="NCBI Taxonomy" id="578462"/>
    <lineage>
        <taxon>Eukaryota</taxon>
        <taxon>Fungi</taxon>
        <taxon>Fungi incertae sedis</taxon>
        <taxon>Blastocladiomycota</taxon>
        <taxon>Blastocladiomycetes</taxon>
        <taxon>Blastocladiales</taxon>
        <taxon>Blastocladiaceae</taxon>
        <taxon>Allomyces</taxon>
    </lineage>
</organism>
<feature type="compositionally biased region" description="Basic and acidic residues" evidence="1">
    <location>
        <begin position="249"/>
        <end position="258"/>
    </location>
</feature>